<dbReference type="OrthoDB" id="433104at2759"/>
<sequence length="342" mass="38110">SREFPHRSLRLVSFEESLSCLPERLLGRSKQAQQENIVLDTVDNADGLEQLVVVCVGLDAPIQRHLEDLQTRSRLYRGLTRAQLLAIVVNERVQGGWLEFLGMVTFSESSDEAVAEKESVQSIQKAAAKVHEEALQTVVESHAESCDADAAAVGDDSKFLDEFLDEPMPATSTVWDTSSNTMSQPTALLFNPFFNADEVPIAMFSARWNARNKGIERLFRDVPELLRGRCIRILGVDAESPEKLRYFQMLKAKRGVMLAVCTADYGEMAGPYPTSAELTFALQHNVEILPLKVEEIYPPQPPSGPDHPFDKHRLAEGLIRKAMPPSKAYIDCCGKTKDCPQH</sequence>
<organism evidence="1 2">
    <name type="scientific">Symbiodinium necroappetens</name>
    <dbReference type="NCBI Taxonomy" id="1628268"/>
    <lineage>
        <taxon>Eukaryota</taxon>
        <taxon>Sar</taxon>
        <taxon>Alveolata</taxon>
        <taxon>Dinophyceae</taxon>
        <taxon>Suessiales</taxon>
        <taxon>Symbiodiniaceae</taxon>
        <taxon>Symbiodinium</taxon>
    </lineage>
</organism>
<evidence type="ECO:0000313" key="1">
    <source>
        <dbReference type="EMBL" id="CAE7766510.1"/>
    </source>
</evidence>
<gene>
    <name evidence="1" type="ORF">SNEC2469_LOCUS22358</name>
</gene>
<evidence type="ECO:0000313" key="2">
    <source>
        <dbReference type="Proteomes" id="UP000601435"/>
    </source>
</evidence>
<protein>
    <submittedName>
        <fullName evidence="1">Uncharacterized protein</fullName>
    </submittedName>
</protein>
<dbReference type="Proteomes" id="UP000601435">
    <property type="component" value="Unassembled WGS sequence"/>
</dbReference>
<dbReference type="AlphaFoldDB" id="A0A812Y487"/>
<proteinExistence type="predicted"/>
<reference evidence="1" key="1">
    <citation type="submission" date="2021-02" db="EMBL/GenBank/DDBJ databases">
        <authorList>
            <person name="Dougan E. K."/>
            <person name="Rhodes N."/>
            <person name="Thang M."/>
            <person name="Chan C."/>
        </authorList>
    </citation>
    <scope>NUCLEOTIDE SEQUENCE</scope>
</reference>
<feature type="non-terminal residue" evidence="1">
    <location>
        <position position="1"/>
    </location>
</feature>
<comment type="caution">
    <text evidence="1">The sequence shown here is derived from an EMBL/GenBank/DDBJ whole genome shotgun (WGS) entry which is preliminary data.</text>
</comment>
<keyword evidence="2" id="KW-1185">Reference proteome</keyword>
<name>A0A812Y487_9DINO</name>
<accession>A0A812Y487</accession>
<dbReference type="EMBL" id="CAJNJA010040488">
    <property type="protein sequence ID" value="CAE7766510.1"/>
    <property type="molecule type" value="Genomic_DNA"/>
</dbReference>
<feature type="non-terminal residue" evidence="1">
    <location>
        <position position="342"/>
    </location>
</feature>